<feature type="coiled-coil region" evidence="2">
    <location>
        <begin position="1183"/>
        <end position="1210"/>
    </location>
</feature>
<feature type="compositionally biased region" description="Basic and acidic residues" evidence="3">
    <location>
        <begin position="21"/>
        <end position="33"/>
    </location>
</feature>
<evidence type="ECO:0000256" key="3">
    <source>
        <dbReference type="SAM" id="MobiDB-lite"/>
    </source>
</evidence>
<dbReference type="Proteomes" id="UP000054558">
    <property type="component" value="Unassembled WGS sequence"/>
</dbReference>
<sequence length="2655" mass="298641">MAPKKPPANGSLPEPNAGLSADRDDAERIRQAAEEALWVESAEEWLEEVDDMYSMEDEEDEEEDEDAEATASTQDQITQQNRPDTHEMKSLKLVAELAEEELKDPESFPVLHPEYGIEVPHEGGLEWKCVYGRKGAKYEGTLDVYRSQQVFGMNQPEGGPPDSDAPLRVTNKNSSTLVYNLVYREYIMGRGVHQDLLGDQYAGEWWGGLRQGHGTQTWINREHIKTVDDEDMYKTDVDDPSTVDAADSLDKSDKFWDKRHPFYTGKRRFAYLHDKDEEPGWIRPEDGELRGKHGAFPDIYQWTTADNLVGTYSGQWYRDTPEGCGVMVWSDGTSLAGEWRRGAYIGNFPVCTYQEADFHMRLAQLAAQKAKMFQYKPQDMTVVHEKPHLWQHPYFYDDGDQWRAPGPIHKFYEVPPEYRARVERMDAEREAWLDGWKNAGKEHPDWHQQWTAIEAVEQQQLVQVNFGEPSPLMELAEQADKTDTDDVHEQLRLSAAARGAIIPSVRELRELASGRQLGPGQLLTLLAQGKAPPLQMEDIEATVQFVDKYGDEGLIGVDDQIEDGRTQPMTVERARELLLEAIPETLLRESRQRFEAGKTLEPPPVNLLRLETQPMRAAPDKDSPEYAQKVKERVLRRAEEALQELNDQLQAALRLKRLPGLPLTLDDAQRDYLRKVKDEYQLRLNTIRERRLRAVAVEEVPANEGNMGGLDLSDVERKARLERLQMGRERALLPGEEEVVGGEEPKGWQEKADRATIQTMADREDEPESALVLRGMLPDELRRTQKHAQRFYNLELEATEKLLEFSRLLENYSRVPNDAPLENPSSARPPLLPAHPPGHISNPLPPVNTPAEAAEAVMSAASKAGHAPLRGASKFLGILPFGNWLRPASSPTPVEAYAEYLEELPVRSKLEWTADAAPRVAVGPGGEVIEAEGNLEYQDSLERLRAERAQLAEDIRREQDELMVEEASTYVANVVDLARREAAELQATKLDSRFWGDQAEEDKKRPIHEWEPRPIGKTEEELAEESRSIRDEIQRRLEAARNAEEDAEFDATFTHEENQERLELREALERKKAALDPEARLDKLLAESTYSQPGALVELELAMEEAHVGPVLPVPAAPGAEDYSERVKETFRELQDVELDRARDAAQRTKGRLTAEEGEEDDEDDEAALAADARAQIEGPEGEEDSVKRLERLEKKIMDLKWERVVKEDREASKAFQLLGVTYEPLVLAHKRLISGLRNRELALDARLEAALADFFAQWEEQYGPGEPEQARIFDTWLAKWVAAEQRLDVEPQEQLAARAQQPQPVRVDELLLQDQATPPVLKGFLAKLADLEKQRDAEAEKEQKAWEGGRFLALPAPGEAPPTPPRQEVPPLELHDGLDAVDIAQRRARELLAELQIERVEAEVTRQLRAQIAAPDGGWDLNKAAKALRTLGSERRRKRAEEWDAALRDAFENGNLDKYPLLVHLERAAQEELGLQGELPRGHILWAPLLRPPAPFPAAGLEGSPTLPLPFRIGKENLLARLRSDPESPLYDGSAPTDPIFQEGAVAWDLAADAYSGVYRPDSIIQPKDSRAGSGSTEWEAAEQKGVKWLSELQTRILDSEAPGWREKAAQAAQIAAPFSATTAEAGLEALAEHPLFDLQVKPADFKEQLAARLVVAQMTGRVFNMLNMELAPGTDQAEYVFAPKTRAPDGDTDAGEDATIWDDPDQPEWTPELSIYERSDAVRGLVAGQVKQLARSVPAPSELPPPGSSVNFDSAVEQRKQQVLKNLVKNHHPRSYEKLPRQLKDAPESWLPGENEFTANEAEVNRFIDSVREPKDLETTIASLRKVVAAQDEFSQIVERGNSLMTSAEHQFVKEFLVPKTAELHRLENKLWKEGLLLAKEQPELMAFWKAEWNAREALQRGVAALMDQPEAKRTQKQHDETEAALKDWYGRANETLEEAAERKADDRATLESRLSADEFLAPEVDYNGRPVLTGAPEEVGANPEEEWELAYEEMEQDDANASFYNRRDELDEEFFEDGLRKARDAIRKLGGTAAFSEDLANFTRTLFKDDLELAKELLGPEDERTDGDDDGDEEYEEVEVEVEVDDDEEEAYPQEEGDFWEAVKRQLHATSPADLDKRVAEQKTRALSLKDVLPDALESKITAQVEAERPASKDKAVLWNMTEDDETKLDVFAVAPDGKFSKFDSQNRAFLPYADLDALVVNPATAKPRPGSPEEEAVLAAEQEAKRAAAEERRNRGLDDVIPAERLEVDQYGYAVVKSGVEEEEEDERTTGQEWRRQPWYSDEPFFDFLEIPKAAPELTLDHEKEFLLQGVWAAAAKTPWIGDEGEITDPETKKERVDAAVAAAKEAGVRRSQWASASNPDDAKIEYMLADDVDEVERDVLQWVTVTGAEGKPFLISRNAEGALVAKGMPAPETEEEREERLKREAADLVRKAQDEAADDEWARLLKTEEEVADAEYPPDGNFCESSVGNDDDVDPDAEVEVEDDEEEEEDFIADEEPLADDDDDDAGGEAEEEDELDAEDAAELQEVIRKINAGEFVPPRMPDFLRNLLRRKPAKRPPPPTQEPGPGPTASLTLGALRVLPNYTDAVRWVSKMSAEMQHRPPRAAKKLPKHPKGSKRSKTASKGKRACPVDRGCFSLALPLGKWTIPEGI</sequence>
<organism evidence="4 5">
    <name type="scientific">Klebsormidium nitens</name>
    <name type="common">Green alga</name>
    <name type="synonym">Ulothrix nitens</name>
    <dbReference type="NCBI Taxonomy" id="105231"/>
    <lineage>
        <taxon>Eukaryota</taxon>
        <taxon>Viridiplantae</taxon>
        <taxon>Streptophyta</taxon>
        <taxon>Klebsormidiophyceae</taxon>
        <taxon>Klebsormidiales</taxon>
        <taxon>Klebsormidiaceae</taxon>
        <taxon>Klebsormidium</taxon>
    </lineage>
</organism>
<gene>
    <name evidence="4" type="ORF">KFL_004510100</name>
</gene>
<feature type="compositionally biased region" description="Basic residues" evidence="3">
    <location>
        <begin position="2605"/>
        <end position="2631"/>
    </location>
</feature>
<feature type="compositionally biased region" description="Acidic residues" evidence="3">
    <location>
        <begin position="41"/>
        <end position="68"/>
    </location>
</feature>
<feature type="region of interest" description="Disordered" evidence="3">
    <location>
        <begin position="2060"/>
        <end position="2094"/>
    </location>
</feature>
<feature type="compositionally biased region" description="Acidic residues" evidence="3">
    <location>
        <begin position="2062"/>
        <end position="2094"/>
    </location>
</feature>
<feature type="region of interest" description="Disordered" evidence="3">
    <location>
        <begin position="2600"/>
        <end position="2632"/>
    </location>
</feature>
<evidence type="ECO:0000256" key="2">
    <source>
        <dbReference type="SAM" id="Coils"/>
    </source>
</evidence>
<dbReference type="SUPFAM" id="SSF82185">
    <property type="entry name" value="Histone H3 K4-specific methyltransferase SET7/9 N-terminal domain"/>
    <property type="match status" value="1"/>
</dbReference>
<name>A0A1Y1IDL8_KLENI</name>
<feature type="compositionally biased region" description="Pro residues" evidence="3">
    <location>
        <begin position="2561"/>
        <end position="2572"/>
    </location>
</feature>
<proteinExistence type="predicted"/>
<dbReference type="PANTHER" id="PTHR23084:SF263">
    <property type="entry name" value="MORN REPEAT-CONTAINING PROTEIN 1"/>
    <property type="match status" value="1"/>
</dbReference>
<feature type="compositionally biased region" description="Acidic residues" evidence="3">
    <location>
        <begin position="2474"/>
        <end position="2528"/>
    </location>
</feature>
<dbReference type="EMBL" id="DF237400">
    <property type="protein sequence ID" value="GAQ88683.1"/>
    <property type="molecule type" value="Genomic_DNA"/>
</dbReference>
<feature type="coiled-coil region" evidence="2">
    <location>
        <begin position="628"/>
        <end position="658"/>
    </location>
</feature>
<keyword evidence="5" id="KW-1185">Reference proteome</keyword>
<dbReference type="PANTHER" id="PTHR23084">
    <property type="entry name" value="PHOSPHATIDYLINOSITOL-4-PHOSPHATE 5-KINASE RELATED"/>
    <property type="match status" value="1"/>
</dbReference>
<dbReference type="OrthoDB" id="423343at2759"/>
<evidence type="ECO:0000313" key="4">
    <source>
        <dbReference type="EMBL" id="GAQ88683.1"/>
    </source>
</evidence>
<keyword evidence="2" id="KW-0175">Coiled coil</keyword>
<dbReference type="InterPro" id="IPR003409">
    <property type="entry name" value="MORN"/>
</dbReference>
<evidence type="ECO:0000256" key="1">
    <source>
        <dbReference type="ARBA" id="ARBA00022737"/>
    </source>
</evidence>
<reference evidence="4 5" key="1">
    <citation type="journal article" date="2014" name="Nat. Commun.">
        <title>Klebsormidium flaccidum genome reveals primary factors for plant terrestrial adaptation.</title>
        <authorList>
            <person name="Hori K."/>
            <person name="Maruyama F."/>
            <person name="Fujisawa T."/>
            <person name="Togashi T."/>
            <person name="Yamamoto N."/>
            <person name="Seo M."/>
            <person name="Sato S."/>
            <person name="Yamada T."/>
            <person name="Mori H."/>
            <person name="Tajima N."/>
            <person name="Moriyama T."/>
            <person name="Ikeuchi M."/>
            <person name="Watanabe M."/>
            <person name="Wada H."/>
            <person name="Kobayashi K."/>
            <person name="Saito M."/>
            <person name="Masuda T."/>
            <person name="Sasaki-Sekimoto Y."/>
            <person name="Mashiguchi K."/>
            <person name="Awai K."/>
            <person name="Shimojima M."/>
            <person name="Masuda S."/>
            <person name="Iwai M."/>
            <person name="Nobusawa T."/>
            <person name="Narise T."/>
            <person name="Kondo S."/>
            <person name="Saito H."/>
            <person name="Sato R."/>
            <person name="Murakawa M."/>
            <person name="Ihara Y."/>
            <person name="Oshima-Yamada Y."/>
            <person name="Ohtaka K."/>
            <person name="Satoh M."/>
            <person name="Sonobe K."/>
            <person name="Ishii M."/>
            <person name="Ohtani R."/>
            <person name="Kanamori-Sato M."/>
            <person name="Honoki R."/>
            <person name="Miyazaki D."/>
            <person name="Mochizuki H."/>
            <person name="Umetsu J."/>
            <person name="Higashi K."/>
            <person name="Shibata D."/>
            <person name="Kamiya Y."/>
            <person name="Sato N."/>
            <person name="Nakamura Y."/>
            <person name="Tabata S."/>
            <person name="Ida S."/>
            <person name="Kurokawa K."/>
            <person name="Ohta H."/>
        </authorList>
    </citation>
    <scope>NUCLEOTIDE SEQUENCE [LARGE SCALE GENOMIC DNA]</scope>
    <source>
        <strain evidence="4 5">NIES-2285</strain>
    </source>
</reference>
<protein>
    <submittedName>
        <fullName evidence="4">Uncharacterized protein</fullName>
    </submittedName>
</protein>
<feature type="region of interest" description="Disordered" evidence="3">
    <location>
        <begin position="1142"/>
        <end position="1167"/>
    </location>
</feature>
<feature type="region of interest" description="Disordered" evidence="3">
    <location>
        <begin position="2454"/>
        <end position="2577"/>
    </location>
</feature>
<feature type="coiled-coil region" evidence="2">
    <location>
        <begin position="1023"/>
        <end position="1050"/>
    </location>
</feature>
<dbReference type="SMART" id="SM00698">
    <property type="entry name" value="MORN"/>
    <property type="match status" value="2"/>
</dbReference>
<feature type="region of interest" description="Disordered" evidence="3">
    <location>
        <begin position="819"/>
        <end position="838"/>
    </location>
</feature>
<feature type="compositionally biased region" description="Polar residues" evidence="3">
    <location>
        <begin position="70"/>
        <end position="82"/>
    </location>
</feature>
<evidence type="ECO:0000313" key="5">
    <source>
        <dbReference type="Proteomes" id="UP000054558"/>
    </source>
</evidence>
<feature type="coiled-coil region" evidence="2">
    <location>
        <begin position="934"/>
        <end position="968"/>
    </location>
</feature>
<dbReference type="STRING" id="105231.A0A1Y1IDL8"/>
<dbReference type="GO" id="GO:0016020">
    <property type="term" value="C:membrane"/>
    <property type="evidence" value="ECO:0007669"/>
    <property type="project" value="UniProtKB-ARBA"/>
</dbReference>
<keyword evidence="1" id="KW-0677">Repeat</keyword>
<feature type="compositionally biased region" description="Acidic residues" evidence="3">
    <location>
        <begin position="1156"/>
        <end position="1167"/>
    </location>
</feature>
<accession>A0A1Y1IDL8</accession>
<feature type="region of interest" description="Disordered" evidence="3">
    <location>
        <begin position="1"/>
        <end position="87"/>
    </location>
</feature>
<dbReference type="Pfam" id="PF02493">
    <property type="entry name" value="MORN"/>
    <property type="match status" value="2"/>
</dbReference>